<name>A0A923S6B1_9FIRM</name>
<dbReference type="RefSeq" id="WP_187013752.1">
    <property type="nucleotide sequence ID" value="NZ_JACOQI010000002.1"/>
</dbReference>
<evidence type="ECO:0000313" key="2">
    <source>
        <dbReference type="Proteomes" id="UP000620327"/>
    </source>
</evidence>
<reference evidence="1" key="1">
    <citation type="submission" date="2020-08" db="EMBL/GenBank/DDBJ databases">
        <title>Genome public.</title>
        <authorList>
            <person name="Liu C."/>
            <person name="Sun Q."/>
        </authorList>
    </citation>
    <scope>NUCLEOTIDE SEQUENCE</scope>
    <source>
        <strain evidence="1">BX15</strain>
    </source>
</reference>
<proteinExistence type="predicted"/>
<accession>A0A923S6B1</accession>
<keyword evidence="2" id="KW-1185">Reference proteome</keyword>
<protein>
    <submittedName>
        <fullName evidence="1">Uncharacterized protein</fullName>
    </submittedName>
</protein>
<dbReference type="EMBL" id="JACOQI010000002">
    <property type="protein sequence ID" value="MBC5769386.1"/>
    <property type="molecule type" value="Genomic_DNA"/>
</dbReference>
<gene>
    <name evidence="1" type="ORF">H8Z83_03370</name>
</gene>
<comment type="caution">
    <text evidence="1">The sequence shown here is derived from an EMBL/GenBank/DDBJ whole genome shotgun (WGS) entry which is preliminary data.</text>
</comment>
<sequence>MNCDYSPYSLPTIDFVGGSTQELVFHTFFSQNKKPFDLSSCTASFALINFVNKNGSPLIAKPMEVSKSEDGDGTVTNVLRVVLLPEETVDLVGKFIYQITIQDISGEIEIPDQGIIRIANNINKSFPH</sequence>
<dbReference type="AlphaFoldDB" id="A0A923S6B1"/>
<evidence type="ECO:0000313" key="1">
    <source>
        <dbReference type="EMBL" id="MBC5769386.1"/>
    </source>
</evidence>
<organism evidence="1 2">
    <name type="scientific">Dysosmobacter segnis</name>
    <dbReference type="NCBI Taxonomy" id="2763042"/>
    <lineage>
        <taxon>Bacteria</taxon>
        <taxon>Bacillati</taxon>
        <taxon>Bacillota</taxon>
        <taxon>Clostridia</taxon>
        <taxon>Eubacteriales</taxon>
        <taxon>Oscillospiraceae</taxon>
        <taxon>Dysosmobacter</taxon>
    </lineage>
</organism>
<dbReference type="Proteomes" id="UP000620327">
    <property type="component" value="Unassembled WGS sequence"/>
</dbReference>